<dbReference type="PROSITE" id="PS50290">
    <property type="entry name" value="PI3_4_KINASE_3"/>
    <property type="match status" value="1"/>
</dbReference>
<evidence type="ECO:0000256" key="7">
    <source>
        <dbReference type="ARBA" id="ARBA00022763"/>
    </source>
</evidence>
<dbReference type="InterPro" id="IPR011989">
    <property type="entry name" value="ARM-like"/>
</dbReference>
<dbReference type="InterPro" id="IPR057564">
    <property type="entry name" value="HEAT_ATR"/>
</dbReference>
<keyword evidence="5" id="KW-0808">Transferase</keyword>
<dbReference type="PROSITE" id="PS51189">
    <property type="entry name" value="FAT"/>
    <property type="match status" value="1"/>
</dbReference>
<reference evidence="16" key="3">
    <citation type="submission" date="2025-09" db="UniProtKB">
        <authorList>
            <consortium name="Ensembl"/>
        </authorList>
    </citation>
    <scope>IDENTIFICATION</scope>
</reference>
<comment type="subcellular location">
    <subcellularLocation>
        <location evidence="1">Nucleus</location>
    </subcellularLocation>
</comment>
<dbReference type="Pfam" id="PF08064">
    <property type="entry name" value="UME"/>
    <property type="match status" value="1"/>
</dbReference>
<evidence type="ECO:0000256" key="9">
    <source>
        <dbReference type="ARBA" id="ARBA00022840"/>
    </source>
</evidence>
<dbReference type="SMART" id="SM01343">
    <property type="entry name" value="FATC"/>
    <property type="match status" value="1"/>
</dbReference>
<evidence type="ECO:0000256" key="4">
    <source>
        <dbReference type="ARBA" id="ARBA00022527"/>
    </source>
</evidence>
<feature type="domain" description="FAT" evidence="14">
    <location>
        <begin position="720"/>
        <end position="1258"/>
    </location>
</feature>
<dbReference type="InterPro" id="IPR003152">
    <property type="entry name" value="FATC_dom"/>
</dbReference>
<dbReference type="Pfam" id="PF23593">
    <property type="entry name" value="HEAT_ATR"/>
    <property type="match status" value="1"/>
</dbReference>
<dbReference type="SUPFAM" id="SSF48371">
    <property type="entry name" value="ARM repeat"/>
    <property type="match status" value="1"/>
</dbReference>
<proteinExistence type="inferred from homology"/>
<evidence type="ECO:0000256" key="3">
    <source>
        <dbReference type="ARBA" id="ARBA00012513"/>
    </source>
</evidence>
<dbReference type="PANTHER" id="PTHR11139">
    <property type="entry name" value="ATAXIA TELANGIECTASIA MUTATED ATM -RELATED"/>
    <property type="match status" value="1"/>
</dbReference>
<evidence type="ECO:0000259" key="13">
    <source>
        <dbReference type="PROSITE" id="PS50290"/>
    </source>
</evidence>
<dbReference type="GO" id="GO:0006281">
    <property type="term" value="P:DNA repair"/>
    <property type="evidence" value="ECO:0007669"/>
    <property type="project" value="UniProtKB-KW"/>
</dbReference>
<evidence type="ECO:0000259" key="15">
    <source>
        <dbReference type="PROSITE" id="PS51190"/>
    </source>
</evidence>
<dbReference type="InterPro" id="IPR014009">
    <property type="entry name" value="PIK_FAT"/>
</dbReference>
<keyword evidence="11" id="KW-0539">Nucleus</keyword>
<dbReference type="GO" id="GO:0000723">
    <property type="term" value="P:telomere maintenance"/>
    <property type="evidence" value="ECO:0007669"/>
    <property type="project" value="TreeGrafter"/>
</dbReference>
<dbReference type="InterPro" id="IPR050517">
    <property type="entry name" value="DDR_Repair_Kinase"/>
</dbReference>
<evidence type="ECO:0000256" key="1">
    <source>
        <dbReference type="ARBA" id="ARBA00004123"/>
    </source>
</evidence>
<dbReference type="Proteomes" id="UP000314982">
    <property type="component" value="Unassembled WGS sequence"/>
</dbReference>
<organism evidence="16 17">
    <name type="scientific">Hucho hucho</name>
    <name type="common">huchen</name>
    <dbReference type="NCBI Taxonomy" id="62062"/>
    <lineage>
        <taxon>Eukaryota</taxon>
        <taxon>Metazoa</taxon>
        <taxon>Chordata</taxon>
        <taxon>Craniata</taxon>
        <taxon>Vertebrata</taxon>
        <taxon>Euteleostomi</taxon>
        <taxon>Actinopterygii</taxon>
        <taxon>Neopterygii</taxon>
        <taxon>Teleostei</taxon>
        <taxon>Protacanthopterygii</taxon>
        <taxon>Salmoniformes</taxon>
        <taxon>Salmonidae</taxon>
        <taxon>Salmoninae</taxon>
        <taxon>Hucho</taxon>
    </lineage>
</organism>
<evidence type="ECO:0000256" key="12">
    <source>
        <dbReference type="ARBA" id="ARBA00024420"/>
    </source>
</evidence>
<evidence type="ECO:0000256" key="8">
    <source>
        <dbReference type="ARBA" id="ARBA00022777"/>
    </source>
</evidence>
<dbReference type="GO" id="GO:0005634">
    <property type="term" value="C:nucleus"/>
    <property type="evidence" value="ECO:0007669"/>
    <property type="project" value="UniProtKB-SubCell"/>
</dbReference>
<keyword evidence="10" id="KW-0234">DNA repair</keyword>
<dbReference type="Pfam" id="PF02259">
    <property type="entry name" value="FAT"/>
    <property type="match status" value="1"/>
</dbReference>
<reference evidence="17" key="1">
    <citation type="submission" date="2018-06" db="EMBL/GenBank/DDBJ databases">
        <title>Genome assembly of Danube salmon.</title>
        <authorList>
            <person name="Macqueen D.J."/>
            <person name="Gundappa M.K."/>
        </authorList>
    </citation>
    <scope>NUCLEOTIDE SEQUENCE [LARGE SCALE GENOMIC DNA]</scope>
</reference>
<evidence type="ECO:0000313" key="17">
    <source>
        <dbReference type="Proteomes" id="UP000314982"/>
    </source>
</evidence>
<sequence>MMLPPPCFTVGMVFFGFTPPPFSSKHNDGHYGQTVLFLIHQTRGHFSKKYNLCLHVQLQTVAFLWRFWSSGFFLAERPFRFCRYRTRFTVDIDTFVPVSSSIFTRSFAVVLGLICSFRTKVRLQLYVCLCVCIYVCVVCLQRTLQVLLPYLAAKASSTGSALIRTLANEMKANRREILINNFKYIFSHLVCSCTKEELERAFHYLQRETEIELGSLLRQDFQGLHNELLLHLGEHYQQVFNGLAILASFASNDDPYQGPRDITTPDCMADYLQPKLLGILAFFNMQLLSSSAGEKDGKKMALTSLMALMKLMGSKHTSSVRVKMMTTLRTGLRYRQDFPLLCCQTWECFVRTVEPAHLGPLLSHVIVALLPLIPLQPRETAAIIHYLILDNREEVQDYLHEIYFLPDHPELKDIHTVLQDYKKLTSRTSDLAAGLQLSMRAVQHENLDVRVHALTSLKDMMHSNQEWLLRQVCASEAVEPVISSLVSVLLRGCQDSSPTARLLCGECLGELGAVDPGRLDLSHTHTHGSSNTFVSGVEESNFAYELLTELTRTFLAYADDVRAQDSAAYAMQELLSIFECREGRSDSPGRRLWRRFPEQVQEILEPHLNSRYKSSQKMVNWSKVKKPVYLSSRGTKFSDWSATWAGYLISKVTSDVSRSNEFQEAEATSSLSQLSTQTVFSMLAHLTQWSRHTLSARIKHSGYGDYQRVVAFLKGIPQDVLAKASLRSKAYTRALMHFEAYILENKENIQDHLSFLQTLYAAMHEPDGVRGANALRREEPSLQEQILEHESIGLLRDATACYDRAIQLESDQIGHYHGVMSSMLGLGQLSTVVTQVNGVLANRPQWKSDLNTYRVEAAWKLSKWDLLEDYLGSDRKSSTWGVRLGQMLLAAKRRDAETFYDKLKLVRTEQVVPLAAASYETGTYQRGYEYIVRLHMLSELEHAFTDLQRQREGHAPNTATLPSHWPDRLEMTQNSFRAKEPILALRRALLSIGSGVCEGLVGECWLQSARVARKAGHHQTAFNALLNGQNTHTAELLTEKAKWLWSKGDVHQALIVLQKGVTQCFPVDQPLSDQRTMLLVGRFMEETANFESNAIMKAYRDVTNLLPEWEDGNFYLAKYYDKVMPMVTDNKLEKQGNLIRYIVTYFGKALQFGNQYIYQAMPRMLSLWLDFGAKVYECEKAGRAERQLRVELGKINQVVSDHCASLAPYQFLTAFSQLISRVCHSSEDVFNVLMDIAAKVLLAYPQQAMWLMTAVSKSSYPTRMNRCKEILRKAVSLKESLGKFIGDANRLTDKLLELCNKPVHTHIHTHTVEILASLQKPKKIGLKGSDGRSYTMMCKPKDDLRKDCRLMEFNCLINKCLRKDAESRRRELHIRTYAVIPLNEECGIIEWVNNTGGLRHILTKLYKERGILMSGKELRKFILPKTASFEEKLKVHKDLLCARHPPVFYEWFLRTFPDPTTWYSSRSAYCRSTAVMSVVGYILGLGDRHGENILFDSFTGECVHVDFNCLFNKGETFDVPEVVPFRLTQNMVHAMGPMGTEGLFRTACEVTLRLMRDQREPLMSVLKTFLHDPLVEWSKPKGPSKTQASETGEIVNEKAKTHVCEIDQRLQGVIKSRNKVLGLPLSIEGHVHYLIQEATDDKLLCQMYLGWGPYL</sequence>
<dbReference type="STRING" id="62062.ENSHHUP00000026960"/>
<dbReference type="GO" id="GO:0000077">
    <property type="term" value="P:DNA damage checkpoint signaling"/>
    <property type="evidence" value="ECO:0007669"/>
    <property type="project" value="TreeGrafter"/>
</dbReference>
<keyword evidence="7" id="KW-0227">DNA damage</keyword>
<dbReference type="Ensembl" id="ENSHHUT00000028025.1">
    <property type="protein sequence ID" value="ENSHHUP00000026960.1"/>
    <property type="gene ID" value="ENSHHUG00000016905.1"/>
</dbReference>
<dbReference type="PANTHER" id="PTHR11139:SF69">
    <property type="entry name" value="SERINE_THREONINE-PROTEIN KINASE ATR"/>
    <property type="match status" value="1"/>
</dbReference>
<dbReference type="PROSITE" id="PS00916">
    <property type="entry name" value="PI3_4_KINASE_2"/>
    <property type="match status" value="1"/>
</dbReference>
<dbReference type="SUPFAM" id="SSF56112">
    <property type="entry name" value="Protein kinase-like (PK-like)"/>
    <property type="match status" value="1"/>
</dbReference>
<evidence type="ECO:0000256" key="2">
    <source>
        <dbReference type="ARBA" id="ARBA00010769"/>
    </source>
</evidence>
<protein>
    <recommendedName>
        <fullName evidence="12">Serine/threonine-protein kinase ATR</fullName>
        <ecNumber evidence="3">2.7.11.1</ecNumber>
    </recommendedName>
</protein>
<dbReference type="SMART" id="SM00146">
    <property type="entry name" value="PI3Kc"/>
    <property type="match status" value="1"/>
</dbReference>
<dbReference type="FunFam" id="1.10.1070.11:FF:000009">
    <property type="entry name" value="Putative serine/threonine-protein kinase ATR"/>
    <property type="match status" value="1"/>
</dbReference>
<keyword evidence="8" id="KW-0418">Kinase</keyword>
<evidence type="ECO:0000313" key="16">
    <source>
        <dbReference type="Ensembl" id="ENSHHUP00000026960.1"/>
    </source>
</evidence>
<keyword evidence="6" id="KW-0547">Nucleotide-binding</keyword>
<evidence type="ECO:0000259" key="14">
    <source>
        <dbReference type="PROSITE" id="PS51189"/>
    </source>
</evidence>
<dbReference type="Pfam" id="PF00454">
    <property type="entry name" value="PI3_PI4_kinase"/>
    <property type="match status" value="1"/>
</dbReference>
<accession>A0A4W5LP71</accession>
<feature type="domain" description="FATC" evidence="15">
    <location>
        <begin position="1623"/>
        <end position="1655"/>
    </location>
</feature>
<dbReference type="EC" id="2.7.11.1" evidence="3"/>
<dbReference type="InterPro" id="IPR018936">
    <property type="entry name" value="PI3/4_kinase_CS"/>
</dbReference>
<dbReference type="Gene3D" id="3.30.1010.10">
    <property type="entry name" value="Phosphatidylinositol 3-kinase Catalytic Subunit, Chain A, domain 4"/>
    <property type="match status" value="1"/>
</dbReference>
<keyword evidence="4" id="KW-0723">Serine/threonine-protein kinase</keyword>
<dbReference type="InterPro" id="IPR012993">
    <property type="entry name" value="UME"/>
</dbReference>
<feature type="domain" description="PI3K/PI4K catalytic" evidence="13">
    <location>
        <begin position="1308"/>
        <end position="1615"/>
    </location>
</feature>
<dbReference type="PROSITE" id="PS51190">
    <property type="entry name" value="FATC"/>
    <property type="match status" value="1"/>
</dbReference>
<dbReference type="GO" id="GO:0005694">
    <property type="term" value="C:chromosome"/>
    <property type="evidence" value="ECO:0007669"/>
    <property type="project" value="TreeGrafter"/>
</dbReference>
<dbReference type="InterPro" id="IPR016024">
    <property type="entry name" value="ARM-type_fold"/>
</dbReference>
<dbReference type="Gene3D" id="1.10.1070.11">
    <property type="entry name" value="Phosphatidylinositol 3-/4-kinase, catalytic domain"/>
    <property type="match status" value="1"/>
</dbReference>
<dbReference type="GO" id="GO:0005524">
    <property type="term" value="F:ATP binding"/>
    <property type="evidence" value="ECO:0007669"/>
    <property type="project" value="UniProtKB-KW"/>
</dbReference>
<dbReference type="Gene3D" id="1.25.10.10">
    <property type="entry name" value="Leucine-rich Repeat Variant"/>
    <property type="match status" value="1"/>
</dbReference>
<dbReference type="CDD" id="cd00892">
    <property type="entry name" value="PIKKc_ATR"/>
    <property type="match status" value="1"/>
</dbReference>
<dbReference type="InterPro" id="IPR003151">
    <property type="entry name" value="PIK-rel_kinase_FAT"/>
</dbReference>
<evidence type="ECO:0000256" key="10">
    <source>
        <dbReference type="ARBA" id="ARBA00023204"/>
    </source>
</evidence>
<dbReference type="GO" id="GO:0004674">
    <property type="term" value="F:protein serine/threonine kinase activity"/>
    <property type="evidence" value="ECO:0007669"/>
    <property type="project" value="UniProtKB-KW"/>
</dbReference>
<dbReference type="SMART" id="SM00802">
    <property type="entry name" value="UME"/>
    <property type="match status" value="1"/>
</dbReference>
<reference evidence="16" key="2">
    <citation type="submission" date="2025-08" db="UniProtKB">
        <authorList>
            <consortium name="Ensembl"/>
        </authorList>
    </citation>
    <scope>IDENTIFICATION</scope>
</reference>
<dbReference type="GeneTree" id="ENSGT00940000155714"/>
<dbReference type="Pfam" id="PF25030">
    <property type="entry name" value="M-HEAT_ATR"/>
    <property type="match status" value="1"/>
</dbReference>
<dbReference type="Pfam" id="PF02260">
    <property type="entry name" value="FATC"/>
    <property type="match status" value="1"/>
</dbReference>
<evidence type="ECO:0000256" key="11">
    <source>
        <dbReference type="ARBA" id="ARBA00023242"/>
    </source>
</evidence>
<keyword evidence="9" id="KW-0067">ATP-binding</keyword>
<comment type="similarity">
    <text evidence="2">Belongs to the PI3/PI4-kinase family. ATM subfamily.</text>
</comment>
<evidence type="ECO:0000256" key="6">
    <source>
        <dbReference type="ARBA" id="ARBA00022741"/>
    </source>
</evidence>
<dbReference type="InterPro" id="IPR011009">
    <property type="entry name" value="Kinase-like_dom_sf"/>
</dbReference>
<name>A0A4W5LP71_9TELE</name>
<dbReference type="InterPro" id="IPR000403">
    <property type="entry name" value="PI3/4_kinase_cat_dom"/>
</dbReference>
<evidence type="ECO:0000256" key="5">
    <source>
        <dbReference type="ARBA" id="ARBA00022679"/>
    </source>
</evidence>
<dbReference type="InterPro" id="IPR036940">
    <property type="entry name" value="PI3/4_kinase_cat_sf"/>
</dbReference>
<keyword evidence="17" id="KW-1185">Reference proteome</keyword>
<dbReference type="InterPro" id="IPR056802">
    <property type="entry name" value="ATR-like_M-HEAT"/>
</dbReference>